<organism evidence="1 2">
    <name type="scientific">Kibdelosporangium philippinense</name>
    <dbReference type="NCBI Taxonomy" id="211113"/>
    <lineage>
        <taxon>Bacteria</taxon>
        <taxon>Bacillati</taxon>
        <taxon>Actinomycetota</taxon>
        <taxon>Actinomycetes</taxon>
        <taxon>Pseudonocardiales</taxon>
        <taxon>Pseudonocardiaceae</taxon>
        <taxon>Kibdelosporangium</taxon>
    </lineage>
</organism>
<proteinExistence type="predicted"/>
<evidence type="ECO:0000313" key="2">
    <source>
        <dbReference type="Proteomes" id="UP001521150"/>
    </source>
</evidence>
<keyword evidence="2" id="KW-1185">Reference proteome</keyword>
<gene>
    <name evidence="1" type="ORF">LWC34_37300</name>
</gene>
<protein>
    <submittedName>
        <fullName evidence="1">Uncharacterized protein</fullName>
    </submittedName>
</protein>
<dbReference type="Proteomes" id="UP001521150">
    <property type="component" value="Unassembled WGS sequence"/>
</dbReference>
<name>A0ABS8ZKV8_9PSEU</name>
<sequence length="436" mass="49366">MDINFFAEIVRTGTFLGADAGMSQQEVQRYLGDDPWETPTSWDYGLVEFFWGSRFEVNLGRTTELVPFSALAALVSLVPQSDGTYLHAASDVVVHVQDGLVSNIVSRSVGVGGLDIPGDRVPVVNAHPDFFADIVETGTVLGVDADLDPSVVRRVFGDFGYDNDNSESFWWGYDLVEIFWHRRKIDGVRGSHFSVQTHRLNARNRPLLFADLEAELTRRGIPLTPLPTRPLFEEYQEYWQPSSRMALTVHVPCGEVEWIGSDFHQDHSQPDWGDYRAIYRSMKEVVNFSPAARLKWIAKHRHDSCPWGWWMRRIRTITNRATSSDEVRDREKWVDFGYWALAQCPSLDVPPALAAQTLAEFTATLEDTQPDMPRPSADTVVRACLAYVTGMDRTSKSLLAAARLHRHALRDLDLLASLDSWIARWTDIPSVSMPRL</sequence>
<accession>A0ABS8ZKV8</accession>
<reference evidence="1 2" key="1">
    <citation type="submission" date="2021-12" db="EMBL/GenBank/DDBJ databases">
        <title>Genome sequence of Kibdelosporangium philippinense ATCC 49844.</title>
        <authorList>
            <person name="Fedorov E.A."/>
            <person name="Omeragic M."/>
            <person name="Shalygina K.F."/>
            <person name="Maclea K.S."/>
        </authorList>
    </citation>
    <scope>NUCLEOTIDE SEQUENCE [LARGE SCALE GENOMIC DNA]</scope>
    <source>
        <strain evidence="1 2">ATCC 49844</strain>
    </source>
</reference>
<evidence type="ECO:0000313" key="1">
    <source>
        <dbReference type="EMBL" id="MCE7008431.1"/>
    </source>
</evidence>
<comment type="caution">
    <text evidence="1">The sequence shown here is derived from an EMBL/GenBank/DDBJ whole genome shotgun (WGS) entry which is preliminary data.</text>
</comment>
<dbReference type="EMBL" id="JAJVCN010000003">
    <property type="protein sequence ID" value="MCE7008431.1"/>
    <property type="molecule type" value="Genomic_DNA"/>
</dbReference>
<dbReference type="RefSeq" id="WP_233729934.1">
    <property type="nucleotide sequence ID" value="NZ_JAJVCN010000003.1"/>
</dbReference>